<evidence type="ECO:0000313" key="5">
    <source>
        <dbReference type="Proteomes" id="UP001212821"/>
    </source>
</evidence>
<feature type="signal peptide" evidence="2">
    <location>
        <begin position="1"/>
        <end position="35"/>
    </location>
</feature>
<dbReference type="RefSeq" id="WP_270142849.1">
    <property type="nucleotide sequence ID" value="NZ_CP115450.1"/>
</dbReference>
<dbReference type="Gene3D" id="2.80.10.50">
    <property type="match status" value="3"/>
</dbReference>
<feature type="domain" description="Ricin B lectin" evidence="3">
    <location>
        <begin position="744"/>
        <end position="876"/>
    </location>
</feature>
<feature type="chain" id="PRO_5046133509" evidence="2">
    <location>
        <begin position="36"/>
        <end position="876"/>
    </location>
</feature>
<feature type="region of interest" description="Disordered" evidence="1">
    <location>
        <begin position="702"/>
        <end position="725"/>
    </location>
</feature>
<feature type="domain" description="Ricin B lectin" evidence="3">
    <location>
        <begin position="581"/>
        <end position="734"/>
    </location>
</feature>
<evidence type="ECO:0000259" key="3">
    <source>
        <dbReference type="SMART" id="SM00458"/>
    </source>
</evidence>
<evidence type="ECO:0000313" key="4">
    <source>
        <dbReference type="EMBL" id="WBP86294.1"/>
    </source>
</evidence>
<sequence>MRRTTSRLSRASLVPVLTLAAATCLPLASAPSASASATATATATATAGTVTIGGECLDDANAGTADGNTIQLLGCNGSTEQQWTWHTDGSVTAFGKCLDVTDASNATGALIQLYGCNSQPNQKFGWLPDGTIYSAKSAKCLAMQGTSITANARVGLAPCTPASTEVWGGTSAPPAPYTLSAGKPVPFGNADDTPAAGYTDSNGRFYYQSAHSLYGATDGRSWQFYSGSNFDTATRAPISSAVNPANPQDSNSDTTWRCNNSPTGLSATYAPAGSGYAQRNYCDLVGVWVDPDTGWWYGLVHNEFTPQPFGDGLHYDAIDYTVSKDQGKTWTIVDHAITTPYSTVRGDNATFPNSTYYYGDGDPRLFVDYRSGYFYVFYMSRAVDENGGWGGFEEHVARAPISQKMARSSWTKWEDGSWSTPGIGGAESDIVPAQGVGTGYLAPGDSYSPDNTGSISAQIAAGTIPAPSQLSVLNIAWDAYLGKYIGTPENEAGSNQPQHYYVTDDLATQQWTDIGTAGGPQSSWYRWLVDSGSKTGTTVLGRTFRSYCWISCSTGDGEYSDVTIAPTSAAALPTAPVSGGVPYQLAAGNGRYLAQSGGTLTTSATAGAAAQQWTFTPTSDGFYTIANAATGQLLAVDSTTDAGRAWGAAPTLQGHGTSPTVGQQWSIQTIVQSPASSGPSTPTGGYRLVNRYSDLALSLTGGPQAVTTSPQRTWNNTSSGGDTRPVSAQTLTFTAATGTPSLNGTHVLSVSGKALDDPNWSTTAGTQLDTWTTNGGQNQGWTFTRQPDGSYTLTNAYSQLCADDQGGSTTPGTAVIQWSCTGNDNQHWTVSRLPSGGYTLTNVHTGLLLTTADTADGALLTQQPDSSTPLQQWKIN</sequence>
<dbReference type="Pfam" id="PF00652">
    <property type="entry name" value="Ricin_B_lectin"/>
    <property type="match status" value="2"/>
</dbReference>
<keyword evidence="5" id="KW-1185">Reference proteome</keyword>
<evidence type="ECO:0000256" key="1">
    <source>
        <dbReference type="SAM" id="MobiDB-lite"/>
    </source>
</evidence>
<dbReference type="SMART" id="SM00458">
    <property type="entry name" value="RICIN"/>
    <property type="match status" value="3"/>
</dbReference>
<dbReference type="InterPro" id="IPR000772">
    <property type="entry name" value="Ricin_B_lectin"/>
</dbReference>
<dbReference type="Proteomes" id="UP001212821">
    <property type="component" value="Chromosome"/>
</dbReference>
<gene>
    <name evidence="4" type="ORF">O1G21_10870</name>
</gene>
<proteinExistence type="predicted"/>
<organism evidence="4 5">
    <name type="scientific">Kitasatospora cathayae</name>
    <dbReference type="NCBI Taxonomy" id="3004092"/>
    <lineage>
        <taxon>Bacteria</taxon>
        <taxon>Bacillati</taxon>
        <taxon>Actinomycetota</taxon>
        <taxon>Actinomycetes</taxon>
        <taxon>Kitasatosporales</taxon>
        <taxon>Streptomycetaceae</taxon>
        <taxon>Kitasatospora</taxon>
    </lineage>
</organism>
<dbReference type="PROSITE" id="PS50231">
    <property type="entry name" value="RICIN_B_LECTIN"/>
    <property type="match status" value="2"/>
</dbReference>
<evidence type="ECO:0000256" key="2">
    <source>
        <dbReference type="SAM" id="SignalP"/>
    </source>
</evidence>
<keyword evidence="2" id="KW-0732">Signal</keyword>
<dbReference type="EMBL" id="CP115450">
    <property type="protein sequence ID" value="WBP86294.1"/>
    <property type="molecule type" value="Genomic_DNA"/>
</dbReference>
<feature type="domain" description="Ricin B lectin" evidence="3">
    <location>
        <begin position="46"/>
        <end position="170"/>
    </location>
</feature>
<name>A0ABY7Q0X1_9ACTN</name>
<dbReference type="InterPro" id="IPR035992">
    <property type="entry name" value="Ricin_B-like_lectins"/>
</dbReference>
<feature type="compositionally biased region" description="Polar residues" evidence="1">
    <location>
        <begin position="705"/>
        <end position="725"/>
    </location>
</feature>
<reference evidence="5" key="1">
    <citation type="submission" date="2022-12" db="EMBL/GenBank/DDBJ databases">
        <authorList>
            <person name="Mo P."/>
        </authorList>
    </citation>
    <scope>NUCLEOTIDE SEQUENCE [LARGE SCALE GENOMIC DNA]</scope>
    <source>
        <strain evidence="5">HUAS 3-15</strain>
    </source>
</reference>
<dbReference type="CDD" id="cd00161">
    <property type="entry name" value="beta-trefoil_Ricin-like"/>
    <property type="match status" value="1"/>
</dbReference>
<dbReference type="Pfam" id="PF14200">
    <property type="entry name" value="RicinB_lectin_2"/>
    <property type="match status" value="1"/>
</dbReference>
<protein>
    <submittedName>
        <fullName evidence="4">RICIN domain-containing protein</fullName>
    </submittedName>
</protein>
<dbReference type="SUPFAM" id="SSF50370">
    <property type="entry name" value="Ricin B-like lectins"/>
    <property type="match status" value="3"/>
</dbReference>
<accession>A0ABY7Q0X1</accession>